<evidence type="ECO:0000256" key="6">
    <source>
        <dbReference type="RuleBase" id="RU000383"/>
    </source>
</evidence>
<comment type="function">
    <text evidence="5">Essential for the control of the cell cycle at the G1/S (start) transition. Interacts with the CDC28 protein kinase to form MPF.</text>
</comment>
<dbReference type="GO" id="GO:0016538">
    <property type="term" value="F:cyclin-dependent protein serine/threonine kinase regulator activity"/>
    <property type="evidence" value="ECO:0007669"/>
    <property type="project" value="UniProtKB-ARBA"/>
</dbReference>
<dbReference type="InterPro" id="IPR048258">
    <property type="entry name" value="Cyclins_cyclin-box"/>
</dbReference>
<dbReference type="Proteomes" id="UP000750334">
    <property type="component" value="Unassembled WGS sequence"/>
</dbReference>
<keyword evidence="2" id="KW-0132">Cell division</keyword>
<evidence type="ECO:0000256" key="2">
    <source>
        <dbReference type="ARBA" id="ARBA00022618"/>
    </source>
</evidence>
<dbReference type="Pfam" id="PF00134">
    <property type="entry name" value="Cyclin_N"/>
    <property type="match status" value="1"/>
</dbReference>
<dbReference type="GO" id="GO:0007089">
    <property type="term" value="P:traversing start control point of mitotic cell cycle"/>
    <property type="evidence" value="ECO:0007669"/>
    <property type="project" value="UniProtKB-ARBA"/>
</dbReference>
<gene>
    <name evidence="9" type="ORF">C6P45_005284</name>
</gene>
<feature type="domain" description="Cyclin-like" evidence="8">
    <location>
        <begin position="77"/>
        <end position="186"/>
    </location>
</feature>
<dbReference type="InterPro" id="IPR036915">
    <property type="entry name" value="Cyclin-like_sf"/>
</dbReference>
<feature type="compositionally biased region" description="Polar residues" evidence="7">
    <location>
        <begin position="431"/>
        <end position="443"/>
    </location>
</feature>
<dbReference type="PANTHER" id="PTHR21615">
    <property type="entry name" value="CYCLIN N-TERMINAL DOMAIN-CONTAINING PROTEIN 1"/>
    <property type="match status" value="1"/>
</dbReference>
<protein>
    <recommendedName>
        <fullName evidence="8">Cyclin-like domain-containing protein</fullName>
    </recommendedName>
</protein>
<comment type="caution">
    <text evidence="9">The sequence shown here is derived from an EMBL/GenBank/DDBJ whole genome shotgun (WGS) entry which is preliminary data.</text>
</comment>
<evidence type="ECO:0000259" key="8">
    <source>
        <dbReference type="SMART" id="SM00385"/>
    </source>
</evidence>
<name>A0A9P7BCV3_MAUEX</name>
<dbReference type="SMART" id="SM00385">
    <property type="entry name" value="CYCLIN"/>
    <property type="match status" value="1"/>
</dbReference>
<proteinExistence type="inferred from homology"/>
<dbReference type="PANTHER" id="PTHR21615:SF2">
    <property type="entry name" value="CYCLIN N-TERMINAL DOMAIN-CONTAINING PROTEIN 1"/>
    <property type="match status" value="1"/>
</dbReference>
<evidence type="ECO:0000256" key="7">
    <source>
        <dbReference type="SAM" id="MobiDB-lite"/>
    </source>
</evidence>
<keyword evidence="4" id="KW-0131">Cell cycle</keyword>
<reference evidence="9 10" key="1">
    <citation type="submission" date="2020-11" db="EMBL/GenBank/DDBJ databases">
        <title>Kefir isolates.</title>
        <authorList>
            <person name="Marcisauskas S."/>
            <person name="Kim Y."/>
            <person name="Blasche S."/>
        </authorList>
    </citation>
    <scope>NUCLEOTIDE SEQUENCE [LARGE SCALE GENOMIC DNA]</scope>
    <source>
        <strain evidence="9 10">OG2</strain>
    </source>
</reference>
<organism evidence="9 10">
    <name type="scientific">Maudiozyma exigua</name>
    <name type="common">Yeast</name>
    <name type="synonym">Kazachstania exigua</name>
    <dbReference type="NCBI Taxonomy" id="34358"/>
    <lineage>
        <taxon>Eukaryota</taxon>
        <taxon>Fungi</taxon>
        <taxon>Dikarya</taxon>
        <taxon>Ascomycota</taxon>
        <taxon>Saccharomycotina</taxon>
        <taxon>Saccharomycetes</taxon>
        <taxon>Saccharomycetales</taxon>
        <taxon>Saccharomycetaceae</taxon>
        <taxon>Maudiozyma</taxon>
    </lineage>
</organism>
<keyword evidence="10" id="KW-1185">Reference proteome</keyword>
<evidence type="ECO:0000256" key="3">
    <source>
        <dbReference type="ARBA" id="ARBA00023127"/>
    </source>
</evidence>
<evidence type="ECO:0000256" key="4">
    <source>
        <dbReference type="ARBA" id="ARBA00023306"/>
    </source>
</evidence>
<dbReference type="InterPro" id="IPR013763">
    <property type="entry name" value="Cyclin-like_dom"/>
</dbReference>
<dbReference type="GO" id="GO:0000307">
    <property type="term" value="C:cyclin-dependent protein kinase holoenzyme complex"/>
    <property type="evidence" value="ECO:0007669"/>
    <property type="project" value="UniProtKB-ARBA"/>
</dbReference>
<evidence type="ECO:0000256" key="1">
    <source>
        <dbReference type="ARBA" id="ARBA00008742"/>
    </source>
</evidence>
<evidence type="ECO:0000313" key="9">
    <source>
        <dbReference type="EMBL" id="KAG0671678.1"/>
    </source>
</evidence>
<dbReference type="PROSITE" id="PS00292">
    <property type="entry name" value="CYCLINS"/>
    <property type="match status" value="1"/>
</dbReference>
<dbReference type="InterPro" id="IPR006671">
    <property type="entry name" value="Cyclin_N"/>
</dbReference>
<sequence>MNVTSIPTGLIVTAEQKPYPMELSSSEIYIHLSSLNEYKLEFITDMIKKSRHCKPDTKLINQQPHMSPQRTRYNMVTFIFQLSILNKVTDGVFANSVRIYDRYCSKRIVLTEQSKLVAATCLWLSAKSMGGCDHIINDYVVPTGGRFHGPTPRARIPRINDLIYYCGGKKYFNKSMFLQMERHILQTLNWEIVRPSLSDMILNIDENCLLQYEWYKHVLISNKNQFRKELFQIDNKIEIIDIKMFLIDLVSWQYSLLDYDMVDVSNSIFRILKRFLIQDCPSFIMEENDFVSELSNENKIKIDHILINAICTAPACLLSKYPKSAYIRSFCKKVNNYNIESNSRRSSPKLHLCNSSTSMANEDFRTAMAVVQKPINLQKIQSSNLSNYPSPISVDYATFTDIRLDDETSNDETSNDEDDDKIIEDIPPHSINDSFSQSITSVFSDHGDECNNSSTPASPETSFRRVTQDNSPLASKSRTRKTLGNKACINDNYLQSKLSL</sequence>
<keyword evidence="3 6" id="KW-0195">Cyclin</keyword>
<dbReference type="OrthoDB" id="5590282at2759"/>
<evidence type="ECO:0000313" key="10">
    <source>
        <dbReference type="Proteomes" id="UP000750334"/>
    </source>
</evidence>
<dbReference type="Gene3D" id="1.10.472.10">
    <property type="entry name" value="Cyclin-like"/>
    <property type="match status" value="1"/>
</dbReference>
<dbReference type="FunFam" id="1.10.472.10:FF:000080">
    <property type="entry name" value="G1/S-specific cyclin"/>
    <property type="match status" value="1"/>
</dbReference>
<feature type="compositionally biased region" description="Polar residues" evidence="7">
    <location>
        <begin position="450"/>
        <end position="461"/>
    </location>
</feature>
<comment type="similarity">
    <text evidence="1 6">Belongs to the cyclin family.</text>
</comment>
<dbReference type="SUPFAM" id="SSF47954">
    <property type="entry name" value="Cyclin-like"/>
    <property type="match status" value="1"/>
</dbReference>
<dbReference type="EMBL" id="PUHR01000009">
    <property type="protein sequence ID" value="KAG0671678.1"/>
    <property type="molecule type" value="Genomic_DNA"/>
</dbReference>
<evidence type="ECO:0000256" key="5">
    <source>
        <dbReference type="ARBA" id="ARBA00053308"/>
    </source>
</evidence>
<feature type="region of interest" description="Disordered" evidence="7">
    <location>
        <begin position="405"/>
        <end position="479"/>
    </location>
</feature>
<dbReference type="GO" id="GO:0051301">
    <property type="term" value="P:cell division"/>
    <property type="evidence" value="ECO:0007669"/>
    <property type="project" value="UniProtKB-KW"/>
</dbReference>
<dbReference type="AlphaFoldDB" id="A0A9P7BCV3"/>
<accession>A0A9P7BCV3</accession>
<feature type="compositionally biased region" description="Acidic residues" evidence="7">
    <location>
        <begin position="407"/>
        <end position="422"/>
    </location>
</feature>